<dbReference type="GO" id="GO:0005737">
    <property type="term" value="C:cytoplasm"/>
    <property type="evidence" value="ECO:0007669"/>
    <property type="project" value="UniProtKB-SubCell"/>
</dbReference>
<dbReference type="GO" id="GO:0097510">
    <property type="term" value="P:base-excision repair, AP site formation via deaminated base removal"/>
    <property type="evidence" value="ECO:0007669"/>
    <property type="project" value="TreeGrafter"/>
</dbReference>
<evidence type="ECO:0000256" key="1">
    <source>
        <dbReference type="ARBA" id="ARBA00001400"/>
    </source>
</evidence>
<dbReference type="NCBIfam" id="NF003592">
    <property type="entry name" value="PRK05254.1-5"/>
    <property type="match status" value="1"/>
</dbReference>
<feature type="domain" description="Uracil-DNA glycosylase-like" evidence="12">
    <location>
        <begin position="52"/>
        <end position="213"/>
    </location>
</feature>
<evidence type="ECO:0000313" key="14">
    <source>
        <dbReference type="Proteomes" id="UP000199308"/>
    </source>
</evidence>
<keyword evidence="7 9" id="KW-0378">Hydrolase</keyword>
<keyword evidence="9" id="KW-0963">Cytoplasm</keyword>
<keyword evidence="6 9" id="KW-0227">DNA damage</keyword>
<evidence type="ECO:0000256" key="2">
    <source>
        <dbReference type="ARBA" id="ARBA00002631"/>
    </source>
</evidence>
<evidence type="ECO:0000256" key="7">
    <source>
        <dbReference type="ARBA" id="ARBA00022801"/>
    </source>
</evidence>
<dbReference type="NCBIfam" id="NF003589">
    <property type="entry name" value="PRK05254.1-2"/>
    <property type="match status" value="1"/>
</dbReference>
<dbReference type="Gene3D" id="3.40.470.10">
    <property type="entry name" value="Uracil-DNA glycosylase-like domain"/>
    <property type="match status" value="1"/>
</dbReference>
<comment type="similarity">
    <text evidence="3 9 11">Belongs to the uracil-DNA glycosylase (UDG) superfamily. UNG family.</text>
</comment>
<evidence type="ECO:0000256" key="3">
    <source>
        <dbReference type="ARBA" id="ARBA00008184"/>
    </source>
</evidence>
<feature type="active site" description="Proton acceptor" evidence="9 10">
    <location>
        <position position="67"/>
    </location>
</feature>
<evidence type="ECO:0000259" key="12">
    <source>
        <dbReference type="SMART" id="SM00986"/>
    </source>
</evidence>
<dbReference type="RefSeq" id="WP_093327829.1">
    <property type="nucleotide sequence ID" value="NZ_AP027363.1"/>
</dbReference>
<dbReference type="InterPro" id="IPR005122">
    <property type="entry name" value="Uracil-DNA_glycosylase-like"/>
</dbReference>
<keyword evidence="14" id="KW-1185">Reference proteome</keyword>
<dbReference type="AlphaFoldDB" id="A0A1I0APQ5"/>
<dbReference type="InterPro" id="IPR018085">
    <property type="entry name" value="Ura-DNA_Glyclase_AS"/>
</dbReference>
<organism evidence="13 14">
    <name type="scientific">Thalassotalea agarivorans</name>
    <name type="common">Thalassomonas agarivorans</name>
    <dbReference type="NCBI Taxonomy" id="349064"/>
    <lineage>
        <taxon>Bacteria</taxon>
        <taxon>Pseudomonadati</taxon>
        <taxon>Pseudomonadota</taxon>
        <taxon>Gammaproteobacteria</taxon>
        <taxon>Alteromonadales</taxon>
        <taxon>Colwelliaceae</taxon>
        <taxon>Thalassotalea</taxon>
    </lineage>
</organism>
<dbReference type="InterPro" id="IPR002043">
    <property type="entry name" value="UDG_fam1"/>
</dbReference>
<proteinExistence type="inferred from homology"/>
<dbReference type="Proteomes" id="UP000199308">
    <property type="component" value="Unassembled WGS sequence"/>
</dbReference>
<dbReference type="CDD" id="cd10027">
    <property type="entry name" value="UDG-F1-like"/>
    <property type="match status" value="1"/>
</dbReference>
<comment type="function">
    <text evidence="2 9 11">Excises uracil residues from the DNA which can arise as a result of misincorporation of dUMP residues by DNA polymerase or due to deamination of cytosine.</text>
</comment>
<keyword evidence="8 9" id="KW-0234">DNA repair</keyword>
<dbReference type="SMART" id="SM00986">
    <property type="entry name" value="UDG"/>
    <property type="match status" value="1"/>
</dbReference>
<evidence type="ECO:0000256" key="11">
    <source>
        <dbReference type="RuleBase" id="RU003780"/>
    </source>
</evidence>
<reference evidence="13 14" key="1">
    <citation type="submission" date="2016-10" db="EMBL/GenBank/DDBJ databases">
        <authorList>
            <person name="de Groot N.N."/>
        </authorList>
    </citation>
    <scope>NUCLEOTIDE SEQUENCE [LARGE SCALE GENOMIC DNA]</scope>
    <source>
        <strain evidence="13 14">DSM 19706</strain>
    </source>
</reference>
<dbReference type="NCBIfam" id="NF003591">
    <property type="entry name" value="PRK05254.1-4"/>
    <property type="match status" value="1"/>
</dbReference>
<sequence>MLSSFFPTNDWQSFFTEQHQKDYFKNLEKTLANKTAKATVYPLSKDIFSAFNHTSRADTKVVILGQDPYHGENQAHGLAFSVQEGVKVPPSLKNIYKALEQDDVAFTTPSHGYLVDWAKQGVMLLNAVLTVEQGNANAHAGIGWETFTDAVIAEINQQSTPCVFMLWGGPAQKKGEQIDSQKHLVLTAPHPSPLSAYRGFFDCHHFSLANNWLKAQNREPINWQLSEKQSSLF</sequence>
<dbReference type="EC" id="3.2.2.27" evidence="4 9"/>
<dbReference type="FunFam" id="3.40.470.10:FF:000001">
    <property type="entry name" value="Uracil-DNA glycosylase"/>
    <property type="match status" value="1"/>
</dbReference>
<dbReference type="PANTHER" id="PTHR11264:SF0">
    <property type="entry name" value="URACIL-DNA GLYCOSYLASE"/>
    <property type="match status" value="1"/>
</dbReference>
<dbReference type="Pfam" id="PF03167">
    <property type="entry name" value="UDG"/>
    <property type="match status" value="1"/>
</dbReference>
<accession>A0A1I0APQ5</accession>
<dbReference type="EMBL" id="FOHK01000003">
    <property type="protein sequence ID" value="SES96154.1"/>
    <property type="molecule type" value="Genomic_DNA"/>
</dbReference>
<evidence type="ECO:0000313" key="13">
    <source>
        <dbReference type="EMBL" id="SES96154.1"/>
    </source>
</evidence>
<dbReference type="GO" id="GO:0004844">
    <property type="term" value="F:uracil DNA N-glycosylase activity"/>
    <property type="evidence" value="ECO:0007669"/>
    <property type="project" value="UniProtKB-UniRule"/>
</dbReference>
<comment type="catalytic activity">
    <reaction evidence="1 9 11">
        <text>Hydrolyzes single-stranded DNA or mismatched double-stranded DNA and polynucleotides, releasing free uracil.</text>
        <dbReference type="EC" id="3.2.2.27"/>
    </reaction>
</comment>
<protein>
    <recommendedName>
        <fullName evidence="5 9">Uracil-DNA glycosylase</fullName>
        <shortName evidence="9">UDG</shortName>
        <ecNumber evidence="4 9">3.2.2.27</ecNumber>
    </recommendedName>
</protein>
<dbReference type="PROSITE" id="PS00130">
    <property type="entry name" value="U_DNA_GLYCOSYLASE"/>
    <property type="match status" value="1"/>
</dbReference>
<dbReference type="NCBIfam" id="NF003588">
    <property type="entry name" value="PRK05254.1-1"/>
    <property type="match status" value="1"/>
</dbReference>
<evidence type="ECO:0000256" key="4">
    <source>
        <dbReference type="ARBA" id="ARBA00012030"/>
    </source>
</evidence>
<dbReference type="HAMAP" id="MF_00148">
    <property type="entry name" value="UDG"/>
    <property type="match status" value="1"/>
</dbReference>
<evidence type="ECO:0000256" key="6">
    <source>
        <dbReference type="ARBA" id="ARBA00022763"/>
    </source>
</evidence>
<comment type="subcellular location">
    <subcellularLocation>
        <location evidence="9">Cytoplasm</location>
    </subcellularLocation>
</comment>
<name>A0A1I0APQ5_THASX</name>
<dbReference type="PANTHER" id="PTHR11264">
    <property type="entry name" value="URACIL-DNA GLYCOSYLASE"/>
    <property type="match status" value="1"/>
</dbReference>
<dbReference type="SMART" id="SM00987">
    <property type="entry name" value="UreE_C"/>
    <property type="match status" value="1"/>
</dbReference>
<dbReference type="InterPro" id="IPR036895">
    <property type="entry name" value="Uracil-DNA_glycosylase-like_sf"/>
</dbReference>
<evidence type="ECO:0000256" key="10">
    <source>
        <dbReference type="PROSITE-ProRule" id="PRU10072"/>
    </source>
</evidence>
<evidence type="ECO:0000256" key="9">
    <source>
        <dbReference type="HAMAP-Rule" id="MF_00148"/>
    </source>
</evidence>
<gene>
    <name evidence="9" type="primary">ung</name>
    <name evidence="13" type="ORF">SAMN05660429_00775</name>
</gene>
<dbReference type="OrthoDB" id="9804372at2"/>
<dbReference type="STRING" id="349064.SAMN05660429_00775"/>
<dbReference type="NCBIfam" id="TIGR00628">
    <property type="entry name" value="ung"/>
    <property type="match status" value="1"/>
</dbReference>
<dbReference type="SUPFAM" id="SSF52141">
    <property type="entry name" value="Uracil-DNA glycosylase-like"/>
    <property type="match status" value="1"/>
</dbReference>
<evidence type="ECO:0000256" key="5">
    <source>
        <dbReference type="ARBA" id="ARBA00018429"/>
    </source>
</evidence>
<evidence type="ECO:0000256" key="8">
    <source>
        <dbReference type="ARBA" id="ARBA00023204"/>
    </source>
</evidence>